<organism evidence="1">
    <name type="scientific">Picea sitchensis</name>
    <name type="common">Sitka spruce</name>
    <name type="synonym">Pinus sitchensis</name>
    <dbReference type="NCBI Taxonomy" id="3332"/>
    <lineage>
        <taxon>Eukaryota</taxon>
        <taxon>Viridiplantae</taxon>
        <taxon>Streptophyta</taxon>
        <taxon>Embryophyta</taxon>
        <taxon>Tracheophyta</taxon>
        <taxon>Spermatophyta</taxon>
        <taxon>Pinopsida</taxon>
        <taxon>Pinidae</taxon>
        <taxon>Conifers I</taxon>
        <taxon>Pinales</taxon>
        <taxon>Pinaceae</taxon>
        <taxon>Picea</taxon>
    </lineage>
</organism>
<sequence length="175" mass="20839">MKDRHLWRMQFYDVTRMVIVMMKRGFAAKQLQKMIMRIHNLKRAIIKRLETTTVAYDRVLLNFDDHCEEFSCSSTPVKGIEKRYLHFLLSRALPCVCPTAQEDQYGSNNVVSIHYQEQQQQFSCVDESPQSPMDDFSSPQVDRRAEEFITAFYMQMRLQRQDSYQQYQEMLARAT</sequence>
<proteinExistence type="evidence at transcript level"/>
<protein>
    <submittedName>
        <fullName evidence="1">Uncharacterized protein</fullName>
    </submittedName>
</protein>
<dbReference type="PANTHER" id="PTHR33265">
    <property type="entry name" value="AVR9/CF-9 RAPIDLY ELICITED PROTEIN-RELATED"/>
    <property type="match status" value="1"/>
</dbReference>
<accession>A9P229</accession>
<dbReference type="Pfam" id="PF05553">
    <property type="entry name" value="DUF761"/>
    <property type="match status" value="1"/>
</dbReference>
<dbReference type="InterPro" id="IPR008480">
    <property type="entry name" value="DUF761_pln"/>
</dbReference>
<reference evidence="1" key="1">
    <citation type="journal article" date="2008" name="BMC Genomics">
        <title>A conifer genomics resource of 200,000 spruce (Picea spp.) ESTs and 6,464 high-quality, sequence-finished full-length cDNAs for Sitka spruce (Picea sitchensis).</title>
        <authorList>
            <person name="Ralph S.G."/>
            <person name="Chun H.J."/>
            <person name="Kolosova N."/>
            <person name="Cooper D."/>
            <person name="Oddy C."/>
            <person name="Ritland C.E."/>
            <person name="Kirkpatrick R."/>
            <person name="Moore R."/>
            <person name="Barber S."/>
            <person name="Holt R.A."/>
            <person name="Jones S.J."/>
            <person name="Marra M.A."/>
            <person name="Douglas C.J."/>
            <person name="Ritland K."/>
            <person name="Bohlmann J."/>
        </authorList>
    </citation>
    <scope>NUCLEOTIDE SEQUENCE</scope>
    <source>
        <tissue evidence="1">Green portion of the leader tissue</tissue>
    </source>
</reference>
<dbReference type="AlphaFoldDB" id="A9P229"/>
<dbReference type="EMBL" id="EF087705">
    <property type="protein sequence ID" value="ABK26940.1"/>
    <property type="molecule type" value="mRNA"/>
</dbReference>
<name>A9P229_PICSI</name>
<evidence type="ECO:0000313" key="1">
    <source>
        <dbReference type="EMBL" id="ABK26940.1"/>
    </source>
</evidence>